<feature type="site" description="Transition state stabilizer" evidence="19">
    <location>
        <position position="101"/>
    </location>
</feature>
<evidence type="ECO:0000256" key="13">
    <source>
        <dbReference type="ARBA" id="ARBA00023157"/>
    </source>
</evidence>
<feature type="binding site" evidence="18">
    <location>
        <position position="130"/>
    </location>
    <ligand>
        <name>Ca(2+)</name>
        <dbReference type="ChEBI" id="CHEBI:29108"/>
        <label>1</label>
    </ligand>
</feature>
<keyword evidence="7 21" id="KW-0575">Peroxidase</keyword>
<keyword evidence="14" id="KW-0325">Glycoprotein</keyword>
<evidence type="ECO:0000256" key="6">
    <source>
        <dbReference type="ARBA" id="ARBA00022525"/>
    </source>
</evidence>
<feature type="binding site" evidence="18">
    <location>
        <position position="115"/>
    </location>
    <ligand>
        <name>Ca(2+)</name>
        <dbReference type="ChEBI" id="CHEBI:29108"/>
        <label>1</label>
    </ligand>
</feature>
<dbReference type="PRINTS" id="PR00458">
    <property type="entry name" value="PEROXIDASE"/>
</dbReference>
<reference evidence="24 25" key="1">
    <citation type="submission" date="2020-05" db="EMBL/GenBank/DDBJ databases">
        <title>WGS assembly of Panicum virgatum.</title>
        <authorList>
            <person name="Lovell J.T."/>
            <person name="Jenkins J."/>
            <person name="Shu S."/>
            <person name="Juenger T.E."/>
            <person name="Schmutz J."/>
        </authorList>
    </citation>
    <scope>NUCLEOTIDE SEQUENCE [LARGE SCALE GENOMIC DNA]</scope>
    <source>
        <strain evidence="25">cv. AP13</strain>
    </source>
</reference>
<dbReference type="PANTHER" id="PTHR31517">
    <property type="match status" value="1"/>
</dbReference>
<evidence type="ECO:0000256" key="14">
    <source>
        <dbReference type="ARBA" id="ARBA00023180"/>
    </source>
</evidence>
<evidence type="ECO:0000256" key="1">
    <source>
        <dbReference type="ARBA" id="ARBA00000189"/>
    </source>
</evidence>
<keyword evidence="15 21" id="KW-0376">Hydrogen peroxide</keyword>
<dbReference type="PROSITE" id="PS00436">
    <property type="entry name" value="PEROXIDASE_2"/>
    <property type="match status" value="1"/>
</dbReference>
<feature type="binding site" evidence="18">
    <location>
        <position position="106"/>
    </location>
    <ligand>
        <name>Ca(2+)</name>
        <dbReference type="ChEBI" id="CHEBI:29108"/>
        <label>1</label>
    </ligand>
</feature>
<feature type="binding site" evidence="18">
    <location>
        <position position="286"/>
    </location>
    <ligand>
        <name>Ca(2+)</name>
        <dbReference type="ChEBI" id="CHEBI:29108"/>
        <label>2</label>
    </ligand>
</feature>
<protein>
    <recommendedName>
        <fullName evidence="5 21">Peroxidase</fullName>
        <ecNumber evidence="5 21">1.11.1.7</ecNumber>
    </recommendedName>
</protein>
<feature type="binding site" evidence="18">
    <location>
        <position position="291"/>
    </location>
    <ligand>
        <name>Ca(2+)</name>
        <dbReference type="ChEBI" id="CHEBI:29108"/>
        <label>2</label>
    </ligand>
</feature>
<keyword evidence="6 21" id="KW-0964">Secreted</keyword>
<dbReference type="SUPFAM" id="SSF48113">
    <property type="entry name" value="Heme-dependent peroxidases"/>
    <property type="match status" value="1"/>
</dbReference>
<dbReference type="PROSITE" id="PS00435">
    <property type="entry name" value="PEROXIDASE_1"/>
    <property type="match status" value="1"/>
</dbReference>
<feature type="binding site" evidence="17">
    <location>
        <position position="205"/>
    </location>
    <ligand>
        <name>substrate</name>
    </ligand>
</feature>
<proteinExistence type="inferred from homology"/>
<feature type="binding site" evidence="18">
    <location>
        <position position="109"/>
    </location>
    <ligand>
        <name>Ca(2+)</name>
        <dbReference type="ChEBI" id="CHEBI:29108"/>
        <label>1</label>
    </ligand>
</feature>
<feature type="binding site" evidence="18">
    <location>
        <position position="111"/>
    </location>
    <ligand>
        <name>Ca(2+)</name>
        <dbReference type="ChEBI" id="CHEBI:29108"/>
        <label>1</label>
    </ligand>
</feature>
<keyword evidence="25" id="KW-1185">Reference proteome</keyword>
<dbReference type="InterPro" id="IPR019794">
    <property type="entry name" value="Peroxidases_AS"/>
</dbReference>
<evidence type="ECO:0000256" key="19">
    <source>
        <dbReference type="PIRSR" id="PIRSR600823-4"/>
    </source>
</evidence>
<feature type="active site" description="Proton acceptor" evidence="16">
    <location>
        <position position="105"/>
    </location>
</feature>
<evidence type="ECO:0000256" key="18">
    <source>
        <dbReference type="PIRSR" id="PIRSR600823-3"/>
    </source>
</evidence>
<comment type="function">
    <text evidence="2">Removal of H(2)O(2), oxidation of toxic reductants, biosynthesis and degradation of lignin, suberization, auxin catabolism, response to environmental stresses such as wounding, pathogen attack and oxidative stress. These functions might be dependent on each isozyme/isoform in each plant tissue.</text>
</comment>
<keyword evidence="12 18" id="KW-0408">Iron</keyword>
<evidence type="ECO:0000256" key="5">
    <source>
        <dbReference type="ARBA" id="ARBA00012313"/>
    </source>
</evidence>
<evidence type="ECO:0000256" key="7">
    <source>
        <dbReference type="ARBA" id="ARBA00022559"/>
    </source>
</evidence>
<keyword evidence="22" id="KW-1133">Transmembrane helix</keyword>
<evidence type="ECO:0000256" key="2">
    <source>
        <dbReference type="ARBA" id="ARBA00002322"/>
    </source>
</evidence>
<comment type="similarity">
    <text evidence="21">Belongs to the peroxidase family. Classical plant (class III) peroxidase subfamily.</text>
</comment>
<keyword evidence="11 21" id="KW-0560">Oxidoreductase</keyword>
<dbReference type="Pfam" id="PF00141">
    <property type="entry name" value="peroxidase"/>
    <property type="match status" value="1"/>
</dbReference>
<evidence type="ECO:0000256" key="8">
    <source>
        <dbReference type="ARBA" id="ARBA00022617"/>
    </source>
</evidence>
<dbReference type="GO" id="GO:0140825">
    <property type="term" value="F:lactoperoxidase activity"/>
    <property type="evidence" value="ECO:0007669"/>
    <property type="project" value="UniProtKB-EC"/>
</dbReference>
<evidence type="ECO:0000256" key="10">
    <source>
        <dbReference type="ARBA" id="ARBA00022837"/>
    </source>
</evidence>
<evidence type="ECO:0000313" key="25">
    <source>
        <dbReference type="Proteomes" id="UP000823388"/>
    </source>
</evidence>
<dbReference type="Proteomes" id="UP000823388">
    <property type="component" value="Chromosome 5K"/>
</dbReference>
<comment type="cofactor">
    <cofactor evidence="18 21">
        <name>Ca(2+)</name>
        <dbReference type="ChEBI" id="CHEBI:29108"/>
    </cofactor>
    <text evidence="18 21">Binds 2 calcium ions per subunit.</text>
</comment>
<dbReference type="PROSITE" id="PS50873">
    <property type="entry name" value="PEROXIDASE_4"/>
    <property type="match status" value="1"/>
</dbReference>
<name>A0A8T0SF55_PANVG</name>
<organism evidence="24 25">
    <name type="scientific">Panicum virgatum</name>
    <name type="common">Blackwell switchgrass</name>
    <dbReference type="NCBI Taxonomy" id="38727"/>
    <lineage>
        <taxon>Eukaryota</taxon>
        <taxon>Viridiplantae</taxon>
        <taxon>Streptophyta</taxon>
        <taxon>Embryophyta</taxon>
        <taxon>Tracheophyta</taxon>
        <taxon>Spermatophyta</taxon>
        <taxon>Magnoliopsida</taxon>
        <taxon>Liliopsida</taxon>
        <taxon>Poales</taxon>
        <taxon>Poaceae</taxon>
        <taxon>PACMAD clade</taxon>
        <taxon>Panicoideae</taxon>
        <taxon>Panicodae</taxon>
        <taxon>Paniceae</taxon>
        <taxon>Panicinae</taxon>
        <taxon>Panicum</taxon>
        <taxon>Panicum sect. Hiantes</taxon>
    </lineage>
</organism>
<keyword evidence="8 21" id="KW-0349">Heme</keyword>
<keyword evidence="10 18" id="KW-0106">Calcium</keyword>
<dbReference type="GO" id="GO:0005576">
    <property type="term" value="C:extracellular region"/>
    <property type="evidence" value="ECO:0007669"/>
    <property type="project" value="UniProtKB-SubCell"/>
</dbReference>
<feature type="disulfide bond" evidence="20">
    <location>
        <begin position="242"/>
        <end position="269"/>
    </location>
</feature>
<feature type="disulfide bond" evidence="20">
    <location>
        <begin position="107"/>
        <end position="112"/>
    </location>
</feature>
<comment type="caution">
    <text evidence="24">The sequence shown here is derived from an EMBL/GenBank/DDBJ whole genome shotgun (WGS) entry which is preliminary data.</text>
</comment>
<evidence type="ECO:0000313" key="24">
    <source>
        <dbReference type="EMBL" id="KAG2597060.1"/>
    </source>
</evidence>
<evidence type="ECO:0000256" key="22">
    <source>
        <dbReference type="SAM" id="Phobius"/>
    </source>
</evidence>
<keyword evidence="9 18" id="KW-0479">Metal-binding</keyword>
<dbReference type="PANTHER" id="PTHR31517:SF84">
    <property type="entry name" value="PEROXIDASE"/>
    <property type="match status" value="1"/>
</dbReference>
<evidence type="ECO:0000256" key="20">
    <source>
        <dbReference type="PIRSR" id="PIRSR600823-5"/>
    </source>
</evidence>
<feature type="disulfide bond" evidence="20">
    <location>
        <begin position="74"/>
        <end position="157"/>
    </location>
</feature>
<keyword evidence="22" id="KW-0812">Transmembrane</keyword>
<dbReference type="GO" id="GO:0046872">
    <property type="term" value="F:metal ion binding"/>
    <property type="evidence" value="ECO:0007669"/>
    <property type="project" value="UniProtKB-UniRule"/>
</dbReference>
<comment type="similarity">
    <text evidence="4">Belongs to the peroxidase family. Ascorbate peroxidase subfamily.</text>
</comment>
<feature type="disulfide bond" evidence="20">
    <location>
        <begin position="163"/>
        <end position="359"/>
    </location>
</feature>
<feature type="binding site" description="axial binding residue" evidence="18">
    <location>
        <position position="235"/>
    </location>
    <ligand>
        <name>heme b</name>
        <dbReference type="ChEBI" id="CHEBI:60344"/>
    </ligand>
    <ligandPart>
        <name>Fe</name>
        <dbReference type="ChEBI" id="CHEBI:18248"/>
    </ligandPart>
</feature>
<dbReference type="GO" id="GO:0042744">
    <property type="term" value="P:hydrogen peroxide catabolic process"/>
    <property type="evidence" value="ECO:0007669"/>
    <property type="project" value="UniProtKB-KW"/>
</dbReference>
<dbReference type="Gene3D" id="1.10.520.10">
    <property type="match status" value="1"/>
</dbReference>
<feature type="transmembrane region" description="Helical" evidence="22">
    <location>
        <begin position="33"/>
        <end position="53"/>
    </location>
</feature>
<feature type="binding site" evidence="18">
    <location>
        <position position="283"/>
    </location>
    <ligand>
        <name>Ca(2+)</name>
        <dbReference type="ChEBI" id="CHEBI:29108"/>
        <label>2</label>
    </ligand>
</feature>
<dbReference type="InterPro" id="IPR010255">
    <property type="entry name" value="Haem_peroxidase_sf"/>
</dbReference>
<dbReference type="PRINTS" id="PR00461">
    <property type="entry name" value="PLPEROXIDASE"/>
</dbReference>
<comment type="subcellular location">
    <subcellularLocation>
        <location evidence="3 21">Secreted</location>
    </subcellularLocation>
</comment>
<keyword evidence="13 20" id="KW-1015">Disulfide bond</keyword>
<sequence length="363" mass="39806">MPRGTSTEHRRRRRTEILTQNSQRLLPEMTNRGGGAGVPLLAALLVLLSWAVVSSVSVAPPEARLQVGYYSRTCPRAEDLVRNVVLAAIRRDPGNGPGLVRLFFHDCFVRGCDASVLLDTAPGSNATSVEKASQANFPSLRGFAVVSRAKRVLERRCRRTVSCADILAFAARDACRTMGGVDFAVPAGRRDGRASNASEVLRNLPAPFADAATLVGAFAAKNLTAEDMVALSGAHSFGRSHCSAFSFRLYPQIAADLNATYGRHLRRRCPAATGRRDRVVDLDPRTELLLDNQYYRNVQTREVLFTSDVTLLSRNDTAALVDLYARNRTLWKSRFAAAMVKMGHLDVLTGSQGEIRKFCNRVN</sequence>
<dbReference type="InterPro" id="IPR019793">
    <property type="entry name" value="Peroxidases_heam-ligand_BS"/>
</dbReference>
<dbReference type="EMBL" id="CM029045">
    <property type="protein sequence ID" value="KAG2597060.1"/>
    <property type="molecule type" value="Genomic_DNA"/>
</dbReference>
<accession>A0A8T0SF55</accession>
<evidence type="ECO:0000256" key="15">
    <source>
        <dbReference type="ARBA" id="ARBA00023324"/>
    </source>
</evidence>
<dbReference type="AlphaFoldDB" id="A0A8T0SF55"/>
<comment type="catalytic activity">
    <reaction evidence="1 21">
        <text>2 a phenolic donor + H2O2 = 2 a phenolic radical donor + 2 H2O</text>
        <dbReference type="Rhea" id="RHEA:56136"/>
        <dbReference type="ChEBI" id="CHEBI:15377"/>
        <dbReference type="ChEBI" id="CHEBI:16240"/>
        <dbReference type="ChEBI" id="CHEBI:139520"/>
        <dbReference type="ChEBI" id="CHEBI:139521"/>
        <dbReference type="EC" id="1.11.1.7"/>
    </reaction>
</comment>
<evidence type="ECO:0000256" key="3">
    <source>
        <dbReference type="ARBA" id="ARBA00004613"/>
    </source>
</evidence>
<keyword evidence="22" id="KW-0472">Membrane</keyword>
<dbReference type="InterPro" id="IPR033905">
    <property type="entry name" value="Secretory_peroxidase"/>
</dbReference>
<dbReference type="GO" id="GO:0020037">
    <property type="term" value="F:heme binding"/>
    <property type="evidence" value="ECO:0007669"/>
    <property type="project" value="UniProtKB-UniRule"/>
</dbReference>
<dbReference type="InterPro" id="IPR002016">
    <property type="entry name" value="Haem_peroxidase"/>
</dbReference>
<dbReference type="FunFam" id="1.10.420.10:FF:000006">
    <property type="entry name" value="Peroxidase"/>
    <property type="match status" value="1"/>
</dbReference>
<evidence type="ECO:0000256" key="21">
    <source>
        <dbReference type="RuleBase" id="RU362060"/>
    </source>
</evidence>
<gene>
    <name evidence="24" type="ORF">PVAP13_5KG214600</name>
</gene>
<dbReference type="CDD" id="cd00693">
    <property type="entry name" value="secretory_peroxidase"/>
    <property type="match status" value="1"/>
</dbReference>
<evidence type="ECO:0000256" key="12">
    <source>
        <dbReference type="ARBA" id="ARBA00023004"/>
    </source>
</evidence>
<evidence type="ECO:0000256" key="17">
    <source>
        <dbReference type="PIRSR" id="PIRSR600823-2"/>
    </source>
</evidence>
<evidence type="ECO:0000256" key="11">
    <source>
        <dbReference type="ARBA" id="ARBA00023002"/>
    </source>
</evidence>
<evidence type="ECO:0000256" key="4">
    <source>
        <dbReference type="ARBA" id="ARBA00006873"/>
    </source>
</evidence>
<evidence type="ECO:0000256" key="9">
    <source>
        <dbReference type="ARBA" id="ARBA00022723"/>
    </source>
</evidence>
<dbReference type="InterPro" id="IPR000823">
    <property type="entry name" value="Peroxidase_pln"/>
</dbReference>
<feature type="binding site" evidence="18">
    <location>
        <position position="113"/>
    </location>
    <ligand>
        <name>Ca(2+)</name>
        <dbReference type="ChEBI" id="CHEBI:29108"/>
        <label>1</label>
    </ligand>
</feature>
<dbReference type="GO" id="GO:0006979">
    <property type="term" value="P:response to oxidative stress"/>
    <property type="evidence" value="ECO:0007669"/>
    <property type="project" value="UniProtKB-UniRule"/>
</dbReference>
<evidence type="ECO:0000256" key="16">
    <source>
        <dbReference type="PIRSR" id="PIRSR600823-1"/>
    </source>
</evidence>
<evidence type="ECO:0000259" key="23">
    <source>
        <dbReference type="PROSITE" id="PS50873"/>
    </source>
</evidence>
<dbReference type="FunFam" id="1.10.520.10:FF:000008">
    <property type="entry name" value="Peroxidase"/>
    <property type="match status" value="1"/>
</dbReference>
<dbReference type="Gene3D" id="1.10.420.10">
    <property type="entry name" value="Peroxidase, domain 2"/>
    <property type="match status" value="1"/>
</dbReference>
<feature type="domain" description="Plant heme peroxidase family profile" evidence="23">
    <location>
        <begin position="64"/>
        <end position="363"/>
    </location>
</feature>
<dbReference type="EC" id="1.11.1.7" evidence="5 21"/>
<comment type="cofactor">
    <cofactor evidence="18 21">
        <name>heme b</name>
        <dbReference type="ChEBI" id="CHEBI:60344"/>
    </cofactor>
    <text evidence="18 21">Binds 1 heme b (iron(II)-protoporphyrin IX) group per subunit.</text>
</comment>